<reference evidence="9" key="1">
    <citation type="submission" date="2022-06" db="EMBL/GenBank/DDBJ databases">
        <authorList>
            <person name="Ping M."/>
        </authorList>
    </citation>
    <scope>NUCLEOTIDE SEQUENCE</scope>
    <source>
        <strain evidence="9">JCM11759T</strain>
    </source>
</reference>
<dbReference type="PANTHER" id="PTHR48111">
    <property type="entry name" value="REGULATOR OF RPOS"/>
    <property type="match status" value="1"/>
</dbReference>
<dbReference type="InterPro" id="IPR011006">
    <property type="entry name" value="CheY-like_superfamily"/>
</dbReference>
<evidence type="ECO:0000313" key="9">
    <source>
        <dbReference type="EMBL" id="USY17492.1"/>
    </source>
</evidence>
<dbReference type="Proteomes" id="UP001055940">
    <property type="component" value="Chromosome"/>
</dbReference>
<accession>A0ABY5CZW9</accession>
<sequence>MATVLLVEDDQMVRGALVRALSGLGHVVLPVGTALDALREAAKHEPDLVILDLGLPDLDGAAALRMLRGHSDVPVIVATARGDEQSIVRLLNDGADDYVVKPFSSTQLAARMNALLRRSGRPSASTPDLGELTVGELSISLARRQATLAGRPLELSRREFDLLAYLAEHAGRVVSRKELVEAVWHQHPFVGHDQTIDVHMSWLRRKLGESASHPRYLHTVRGVGLKLVEPA</sequence>
<evidence type="ECO:0000313" key="10">
    <source>
        <dbReference type="Proteomes" id="UP001055940"/>
    </source>
</evidence>
<evidence type="ECO:0000259" key="8">
    <source>
        <dbReference type="PROSITE" id="PS51755"/>
    </source>
</evidence>
<dbReference type="PROSITE" id="PS50110">
    <property type="entry name" value="RESPONSE_REGULATORY"/>
    <property type="match status" value="1"/>
</dbReference>
<feature type="domain" description="OmpR/PhoB-type" evidence="8">
    <location>
        <begin position="129"/>
        <end position="229"/>
    </location>
</feature>
<dbReference type="CDD" id="cd00383">
    <property type="entry name" value="trans_reg_C"/>
    <property type="match status" value="1"/>
</dbReference>
<dbReference type="Pfam" id="PF00072">
    <property type="entry name" value="Response_reg"/>
    <property type="match status" value="1"/>
</dbReference>
<evidence type="ECO:0000256" key="4">
    <source>
        <dbReference type="ARBA" id="ARBA00023163"/>
    </source>
</evidence>
<dbReference type="Gene3D" id="3.40.50.2300">
    <property type="match status" value="1"/>
</dbReference>
<evidence type="ECO:0000259" key="7">
    <source>
        <dbReference type="PROSITE" id="PS50110"/>
    </source>
</evidence>
<feature type="DNA-binding region" description="OmpR/PhoB-type" evidence="6">
    <location>
        <begin position="129"/>
        <end position="229"/>
    </location>
</feature>
<dbReference type="RefSeq" id="WP_254417062.1">
    <property type="nucleotide sequence ID" value="NZ_BAAAJB010000069.1"/>
</dbReference>
<keyword evidence="10" id="KW-1185">Reference proteome</keyword>
<evidence type="ECO:0000256" key="2">
    <source>
        <dbReference type="ARBA" id="ARBA00023015"/>
    </source>
</evidence>
<organism evidence="9 10">
    <name type="scientific">Nocardiopsis exhalans</name>
    <dbReference type="NCBI Taxonomy" id="163604"/>
    <lineage>
        <taxon>Bacteria</taxon>
        <taxon>Bacillati</taxon>
        <taxon>Actinomycetota</taxon>
        <taxon>Actinomycetes</taxon>
        <taxon>Streptosporangiales</taxon>
        <taxon>Nocardiopsidaceae</taxon>
        <taxon>Nocardiopsis</taxon>
    </lineage>
</organism>
<keyword evidence="3 6" id="KW-0238">DNA-binding</keyword>
<feature type="modified residue" description="4-aspartylphosphate" evidence="5">
    <location>
        <position position="52"/>
    </location>
</feature>
<proteinExistence type="predicted"/>
<evidence type="ECO:0000256" key="1">
    <source>
        <dbReference type="ARBA" id="ARBA00022553"/>
    </source>
</evidence>
<keyword evidence="2" id="KW-0805">Transcription regulation</keyword>
<keyword evidence="1 5" id="KW-0597">Phosphoprotein</keyword>
<dbReference type="InterPro" id="IPR036388">
    <property type="entry name" value="WH-like_DNA-bd_sf"/>
</dbReference>
<dbReference type="InterPro" id="IPR001867">
    <property type="entry name" value="OmpR/PhoB-type_DNA-bd"/>
</dbReference>
<dbReference type="Gene3D" id="6.10.250.690">
    <property type="match status" value="1"/>
</dbReference>
<dbReference type="PANTHER" id="PTHR48111:SF4">
    <property type="entry name" value="DNA-BINDING DUAL TRANSCRIPTIONAL REGULATOR OMPR"/>
    <property type="match status" value="1"/>
</dbReference>
<keyword evidence="4" id="KW-0804">Transcription</keyword>
<name>A0ABY5CZW9_9ACTN</name>
<dbReference type="Pfam" id="PF00486">
    <property type="entry name" value="Trans_reg_C"/>
    <property type="match status" value="1"/>
</dbReference>
<dbReference type="SMART" id="SM00862">
    <property type="entry name" value="Trans_reg_C"/>
    <property type="match status" value="1"/>
</dbReference>
<feature type="domain" description="Response regulatory" evidence="7">
    <location>
        <begin position="3"/>
        <end position="116"/>
    </location>
</feature>
<dbReference type="PROSITE" id="PS51755">
    <property type="entry name" value="OMPR_PHOB"/>
    <property type="match status" value="1"/>
</dbReference>
<dbReference type="InterPro" id="IPR001789">
    <property type="entry name" value="Sig_transdc_resp-reg_receiver"/>
</dbReference>
<evidence type="ECO:0000256" key="3">
    <source>
        <dbReference type="ARBA" id="ARBA00023125"/>
    </source>
</evidence>
<evidence type="ECO:0000256" key="6">
    <source>
        <dbReference type="PROSITE-ProRule" id="PRU01091"/>
    </source>
</evidence>
<dbReference type="InterPro" id="IPR039420">
    <property type="entry name" value="WalR-like"/>
</dbReference>
<dbReference type="SMART" id="SM00448">
    <property type="entry name" value="REC"/>
    <property type="match status" value="1"/>
</dbReference>
<dbReference type="Gene3D" id="1.10.10.10">
    <property type="entry name" value="Winged helix-like DNA-binding domain superfamily/Winged helix DNA-binding domain"/>
    <property type="match status" value="1"/>
</dbReference>
<gene>
    <name evidence="9" type="ORF">NE857_19325</name>
</gene>
<dbReference type="EMBL" id="CP099837">
    <property type="protein sequence ID" value="USY17492.1"/>
    <property type="molecule type" value="Genomic_DNA"/>
</dbReference>
<protein>
    <submittedName>
        <fullName evidence="9">Response regulator transcription factor</fullName>
    </submittedName>
</protein>
<evidence type="ECO:0000256" key="5">
    <source>
        <dbReference type="PROSITE-ProRule" id="PRU00169"/>
    </source>
</evidence>
<dbReference type="SUPFAM" id="SSF52172">
    <property type="entry name" value="CheY-like"/>
    <property type="match status" value="1"/>
</dbReference>